<proteinExistence type="predicted"/>
<sequence length="242" mass="27499">MDPYENIVIGNFLYSLGLTVGQLSGKDVRPMCINLLQQSPMDRPLGDVLVENAGITRLIEFKREQNESVKEETKRLKLSRALQGDSRMQSVSREIHWYIETSESVANLVSRVVPYLDFADDDATTTTLERFTESSGRDAVMRAIDDETHAAYKQYLKLVAYSHGELQGASGGLVVSYSKDEGIRYVLLSDVRDLLFDHRLVREAYFERVRRYAKELNHNRALKHRGLSKTLELGRDGPSLSL</sequence>
<dbReference type="STRING" id="667676.SAMN05192539_103623"/>
<protein>
    <submittedName>
        <fullName evidence="1">Uncharacterized protein</fullName>
    </submittedName>
</protein>
<dbReference type="AlphaFoldDB" id="A0A1H7DWB6"/>
<organism evidence="1 2">
    <name type="scientific">Paraburkholderia diazotrophica</name>
    <dbReference type="NCBI Taxonomy" id="667676"/>
    <lineage>
        <taxon>Bacteria</taxon>
        <taxon>Pseudomonadati</taxon>
        <taxon>Pseudomonadota</taxon>
        <taxon>Betaproteobacteria</taxon>
        <taxon>Burkholderiales</taxon>
        <taxon>Burkholderiaceae</taxon>
        <taxon>Paraburkholderia</taxon>
    </lineage>
</organism>
<name>A0A1H7DWB6_9BURK</name>
<evidence type="ECO:0000313" key="2">
    <source>
        <dbReference type="Proteomes" id="UP000198866"/>
    </source>
</evidence>
<accession>A0A1H7DWB6</accession>
<dbReference type="Proteomes" id="UP000198866">
    <property type="component" value="Unassembled WGS sequence"/>
</dbReference>
<dbReference type="OrthoDB" id="6057784at2"/>
<gene>
    <name evidence="1" type="ORF">SAMN05192539_103623</name>
</gene>
<evidence type="ECO:0000313" key="1">
    <source>
        <dbReference type="EMBL" id="SEK06033.1"/>
    </source>
</evidence>
<keyword evidence="2" id="KW-1185">Reference proteome</keyword>
<reference evidence="2" key="1">
    <citation type="submission" date="2016-10" db="EMBL/GenBank/DDBJ databases">
        <authorList>
            <person name="Varghese N."/>
            <person name="Submissions S."/>
        </authorList>
    </citation>
    <scope>NUCLEOTIDE SEQUENCE [LARGE SCALE GENOMIC DNA]</scope>
    <source>
        <strain evidence="2">LMG 26031</strain>
    </source>
</reference>
<dbReference type="RefSeq" id="WP_090872308.1">
    <property type="nucleotide sequence ID" value="NZ_FNYE01000036.1"/>
</dbReference>
<dbReference type="EMBL" id="FNYE01000036">
    <property type="protein sequence ID" value="SEK06033.1"/>
    <property type="molecule type" value="Genomic_DNA"/>
</dbReference>